<reference evidence="2" key="1">
    <citation type="submission" date="2021-01" db="EMBL/GenBank/DDBJ databases">
        <title>Whole genome shotgun sequence of Rugosimonospora africana NBRC 104875.</title>
        <authorList>
            <person name="Komaki H."/>
            <person name="Tamura T."/>
        </authorList>
    </citation>
    <scope>NUCLEOTIDE SEQUENCE</scope>
    <source>
        <strain evidence="2">NBRC 104875</strain>
    </source>
</reference>
<evidence type="ECO:0000259" key="1">
    <source>
        <dbReference type="PROSITE" id="PS50271"/>
    </source>
</evidence>
<evidence type="ECO:0000313" key="2">
    <source>
        <dbReference type="EMBL" id="GIH14565.1"/>
    </source>
</evidence>
<dbReference type="PROSITE" id="PS50271">
    <property type="entry name" value="ZF_UBP"/>
    <property type="match status" value="1"/>
</dbReference>
<dbReference type="SUPFAM" id="SSF57850">
    <property type="entry name" value="RING/U-box"/>
    <property type="match status" value="1"/>
</dbReference>
<dbReference type="InterPro" id="IPR001607">
    <property type="entry name" value="Znf_UBP"/>
</dbReference>
<organism evidence="2 3">
    <name type="scientific">Rugosimonospora africana</name>
    <dbReference type="NCBI Taxonomy" id="556532"/>
    <lineage>
        <taxon>Bacteria</taxon>
        <taxon>Bacillati</taxon>
        <taxon>Actinomycetota</taxon>
        <taxon>Actinomycetes</taxon>
        <taxon>Micromonosporales</taxon>
        <taxon>Micromonosporaceae</taxon>
        <taxon>Rugosimonospora</taxon>
    </lineage>
</organism>
<dbReference type="InterPro" id="IPR013083">
    <property type="entry name" value="Znf_RING/FYVE/PHD"/>
</dbReference>
<evidence type="ECO:0000313" key="3">
    <source>
        <dbReference type="Proteomes" id="UP000642748"/>
    </source>
</evidence>
<proteinExistence type="predicted"/>
<dbReference type="GO" id="GO:0008270">
    <property type="term" value="F:zinc ion binding"/>
    <property type="evidence" value="ECO:0007669"/>
    <property type="project" value="InterPro"/>
</dbReference>
<dbReference type="AlphaFoldDB" id="A0A8J3QNS4"/>
<dbReference type="EMBL" id="BONZ01000027">
    <property type="protein sequence ID" value="GIH14565.1"/>
    <property type="molecule type" value="Genomic_DNA"/>
</dbReference>
<dbReference type="Gene3D" id="3.30.40.10">
    <property type="entry name" value="Zinc/RING finger domain, C3HC4 (zinc finger)"/>
    <property type="match status" value="1"/>
</dbReference>
<protein>
    <recommendedName>
        <fullName evidence="1">UBP-type domain-containing protein</fullName>
    </recommendedName>
</protein>
<accession>A0A8J3QNS4</accession>
<name>A0A8J3QNS4_9ACTN</name>
<comment type="caution">
    <text evidence="2">The sequence shown here is derived from an EMBL/GenBank/DDBJ whole genome shotgun (WGS) entry which is preliminary data.</text>
</comment>
<gene>
    <name evidence="2" type="ORF">Raf01_27370</name>
</gene>
<keyword evidence="3" id="KW-1185">Reference proteome</keyword>
<sequence>MSCQHLGEAVEPAEPAAAECAGCRAEGRTDWVHLRLCLACGYVGCCDSSPRRHATAHYTATTHPVMRSYEKGESWRWCYVDETLG</sequence>
<dbReference type="RefSeq" id="WP_203918228.1">
    <property type="nucleotide sequence ID" value="NZ_BONZ01000027.1"/>
</dbReference>
<feature type="domain" description="UBP-type" evidence="1">
    <location>
        <begin position="1"/>
        <end position="85"/>
    </location>
</feature>
<dbReference type="Proteomes" id="UP000642748">
    <property type="component" value="Unassembled WGS sequence"/>
</dbReference>
<dbReference type="Pfam" id="PF02148">
    <property type="entry name" value="zf-UBP"/>
    <property type="match status" value="1"/>
</dbReference>